<comment type="caution">
    <text evidence="2">The sequence shown here is derived from an EMBL/GenBank/DDBJ whole genome shotgun (WGS) entry which is preliminary data.</text>
</comment>
<evidence type="ECO:0000256" key="1">
    <source>
        <dbReference type="SAM" id="Phobius"/>
    </source>
</evidence>
<evidence type="ECO:0000313" key="2">
    <source>
        <dbReference type="EMBL" id="KGR85533.1"/>
    </source>
</evidence>
<feature type="transmembrane region" description="Helical" evidence="1">
    <location>
        <begin position="6"/>
        <end position="27"/>
    </location>
</feature>
<keyword evidence="1" id="KW-0812">Transmembrane</keyword>
<feature type="transmembrane region" description="Helical" evidence="1">
    <location>
        <begin position="34"/>
        <end position="52"/>
    </location>
</feature>
<keyword evidence="1" id="KW-0472">Membrane</keyword>
<dbReference type="AlphaFoldDB" id="A0A0A3IRM9"/>
<dbReference type="RefSeq" id="WP_036154028.1">
    <property type="nucleotide sequence ID" value="NZ_AVCX01000007.1"/>
</dbReference>
<gene>
    <name evidence="2" type="ORF">CD32_09990</name>
</gene>
<proteinExistence type="predicted"/>
<dbReference type="OrthoDB" id="2844401at2"/>
<organism evidence="2 3">
    <name type="scientific">Lysinibacillus odysseyi 34hs-1 = NBRC 100172</name>
    <dbReference type="NCBI Taxonomy" id="1220589"/>
    <lineage>
        <taxon>Bacteria</taxon>
        <taxon>Bacillati</taxon>
        <taxon>Bacillota</taxon>
        <taxon>Bacilli</taxon>
        <taxon>Bacillales</taxon>
        <taxon>Bacillaceae</taxon>
        <taxon>Lysinibacillus</taxon>
    </lineage>
</organism>
<dbReference type="Proteomes" id="UP000030437">
    <property type="component" value="Unassembled WGS sequence"/>
</dbReference>
<dbReference type="eggNOG" id="ENOG5033X3J">
    <property type="taxonomic scope" value="Bacteria"/>
</dbReference>
<dbReference type="EMBL" id="JPVP01000054">
    <property type="protein sequence ID" value="KGR85533.1"/>
    <property type="molecule type" value="Genomic_DNA"/>
</dbReference>
<keyword evidence="1" id="KW-1133">Transmembrane helix</keyword>
<accession>A0A0A3IRM9</accession>
<name>A0A0A3IRM9_9BACI</name>
<protein>
    <submittedName>
        <fullName evidence="2">Uncharacterized protein</fullName>
    </submittedName>
</protein>
<evidence type="ECO:0000313" key="3">
    <source>
        <dbReference type="Proteomes" id="UP000030437"/>
    </source>
</evidence>
<keyword evidence="3" id="KW-1185">Reference proteome</keyword>
<reference evidence="2 3" key="1">
    <citation type="submission" date="2014-02" db="EMBL/GenBank/DDBJ databases">
        <title>Draft genome sequence of Lysinibacillus odysseyi NBRC 100172.</title>
        <authorList>
            <person name="Zhang F."/>
            <person name="Wang G."/>
            <person name="Zhang L."/>
        </authorList>
    </citation>
    <scope>NUCLEOTIDE SEQUENCE [LARGE SCALE GENOMIC DNA]</scope>
    <source>
        <strain evidence="2 3">NBRC 100172</strain>
    </source>
</reference>
<sequence>MDSGDSVHFFLIGFGIVIGIIIISFILRKRKKVAITLSLALLAGYVGYYAYFPTMQENTHAERYRLLEAYLSKTYPEKQLVISPKHYEAGDRVGEFNVNDITTPTIGVVLRVDEEGQVSQIATWSNVNYPAQQEVWQDLAFSYGGAYSLDKEMPDITKEDMWVDGEMSVFALTINGAPSIAVYHYSNEGYGLVELTEGNSGEFVTAEADGRLFIYIDKNYKKETITVYSESGQQRILPTPELKGQLLVGELDSFM</sequence>